<evidence type="ECO:0000313" key="2">
    <source>
        <dbReference type="Proteomes" id="UP000663873"/>
    </source>
</evidence>
<protein>
    <submittedName>
        <fullName evidence="1">Uncharacterized protein</fullName>
    </submittedName>
</protein>
<evidence type="ECO:0000313" key="1">
    <source>
        <dbReference type="EMBL" id="CAF4504278.1"/>
    </source>
</evidence>
<name>A0A820VQM2_9BILA</name>
<comment type="caution">
    <text evidence="1">The sequence shown here is derived from an EMBL/GenBank/DDBJ whole genome shotgun (WGS) entry which is preliminary data.</text>
</comment>
<dbReference type="AlphaFoldDB" id="A0A820VQM2"/>
<dbReference type="Proteomes" id="UP000663873">
    <property type="component" value="Unassembled WGS sequence"/>
</dbReference>
<gene>
    <name evidence="1" type="ORF">UJA718_LOCUS26545</name>
</gene>
<keyword evidence="2" id="KW-1185">Reference proteome</keyword>
<organism evidence="1 2">
    <name type="scientific">Rotaria socialis</name>
    <dbReference type="NCBI Taxonomy" id="392032"/>
    <lineage>
        <taxon>Eukaryota</taxon>
        <taxon>Metazoa</taxon>
        <taxon>Spiralia</taxon>
        <taxon>Gnathifera</taxon>
        <taxon>Rotifera</taxon>
        <taxon>Eurotatoria</taxon>
        <taxon>Bdelloidea</taxon>
        <taxon>Philodinida</taxon>
        <taxon>Philodinidae</taxon>
        <taxon>Rotaria</taxon>
    </lineage>
</organism>
<accession>A0A820VQM2</accession>
<proteinExistence type="predicted"/>
<sequence>MAPIPYIQKAMRLIIEQLYSVFFFSICSFGSYGSTEQHNTCMSKPLTYHDVERHFNYSSSNLFFLFGINIHRPFLNEFDQTHAEASIFIVVVCKKNSSNCITQGESLPTEYELEFSVDGVPYSDKNSQIDRRWHRTKAANYEFLYEPFNSHSWYDKPGNEQGSVWKNFIMNMDSYEQENIHAKWVTIETSVSLSHNQFYLDAKCINKNLITSRQFLLCTQDYVKYDTSIARFRIDIILCKFTAAYPDRCSYSLYEYILDEYLRLFIPIEGDNITFIGFIRLDNGSSSNEWRNHLKESYDKIYANELQNTYDYMIEIKSKVNSENSIIRSYQIITDQIHVCHLICRTNCVQKSPDHTDYFVSKSTVELILLCFQCSFTKTYNSLNHSILYFFSKLSRDSALLRIQITEELQHVSVNCYDAQNKQYSIEGKFHFRNQTNNSQEFFCSINPTIIYPYHEDIILECNHYYTRSDIIIWAITQLSKYEDQISLL</sequence>
<dbReference type="EMBL" id="CAJOBP010006951">
    <property type="protein sequence ID" value="CAF4504278.1"/>
    <property type="molecule type" value="Genomic_DNA"/>
</dbReference>
<reference evidence="1" key="1">
    <citation type="submission" date="2021-02" db="EMBL/GenBank/DDBJ databases">
        <authorList>
            <person name="Nowell W R."/>
        </authorList>
    </citation>
    <scope>NUCLEOTIDE SEQUENCE</scope>
</reference>